<comment type="caution">
    <text evidence="3">The sequence shown here is derived from an EMBL/GenBank/DDBJ whole genome shotgun (WGS) entry which is preliminary data.</text>
</comment>
<dbReference type="NCBIfam" id="TIGR00229">
    <property type="entry name" value="sensory_box"/>
    <property type="match status" value="1"/>
</dbReference>
<organism evidence="3 4">
    <name type="scientific">Acaryochloris thomasi RCC1774</name>
    <dbReference type="NCBI Taxonomy" id="1764569"/>
    <lineage>
        <taxon>Bacteria</taxon>
        <taxon>Bacillati</taxon>
        <taxon>Cyanobacteriota</taxon>
        <taxon>Cyanophyceae</taxon>
        <taxon>Acaryochloridales</taxon>
        <taxon>Acaryochloridaceae</taxon>
        <taxon>Acaryochloris</taxon>
        <taxon>Acaryochloris thomasi</taxon>
    </lineage>
</organism>
<feature type="transmembrane region" description="Helical" evidence="1">
    <location>
        <begin position="6"/>
        <end position="25"/>
    </location>
</feature>
<evidence type="ECO:0000313" key="3">
    <source>
        <dbReference type="EMBL" id="PZD75061.1"/>
    </source>
</evidence>
<evidence type="ECO:0000256" key="1">
    <source>
        <dbReference type="SAM" id="Phobius"/>
    </source>
</evidence>
<dbReference type="CDD" id="cd01949">
    <property type="entry name" value="GGDEF"/>
    <property type="match status" value="1"/>
</dbReference>
<protein>
    <submittedName>
        <fullName evidence="3">Cyclic di-GMP phosphodiesterase Gmr</fullName>
        <ecNumber evidence="3">3.1.4.52</ecNumber>
    </submittedName>
</protein>
<dbReference type="OrthoDB" id="9783388at2"/>
<feature type="transmembrane region" description="Helical" evidence="1">
    <location>
        <begin position="144"/>
        <end position="168"/>
    </location>
</feature>
<keyword evidence="1" id="KW-0472">Membrane</keyword>
<keyword evidence="4" id="KW-1185">Reference proteome</keyword>
<dbReference type="EMBL" id="PQWO01000001">
    <property type="protein sequence ID" value="PZD75061.1"/>
    <property type="molecule type" value="Genomic_DNA"/>
</dbReference>
<feature type="transmembrane region" description="Helical" evidence="1">
    <location>
        <begin position="180"/>
        <end position="199"/>
    </location>
</feature>
<feature type="domain" description="GGDEF" evidence="2">
    <location>
        <begin position="378"/>
        <end position="502"/>
    </location>
</feature>
<dbReference type="Gene3D" id="3.30.70.270">
    <property type="match status" value="1"/>
</dbReference>
<dbReference type="GO" id="GO:0071111">
    <property type="term" value="F:cyclic-guanylate-specific phosphodiesterase activity"/>
    <property type="evidence" value="ECO:0007669"/>
    <property type="project" value="UniProtKB-EC"/>
</dbReference>
<dbReference type="InterPro" id="IPR043128">
    <property type="entry name" value="Rev_trsase/Diguanyl_cyclase"/>
</dbReference>
<dbReference type="AlphaFoldDB" id="A0A2W1K555"/>
<dbReference type="SUPFAM" id="SSF55073">
    <property type="entry name" value="Nucleotide cyclase"/>
    <property type="match status" value="1"/>
</dbReference>
<keyword evidence="3" id="KW-0378">Hydrolase</keyword>
<keyword evidence="1" id="KW-0812">Transmembrane</keyword>
<accession>A0A2W1K555</accession>
<evidence type="ECO:0000313" key="4">
    <source>
        <dbReference type="Proteomes" id="UP000248857"/>
    </source>
</evidence>
<dbReference type="PANTHER" id="PTHR46663:SF2">
    <property type="entry name" value="GGDEF DOMAIN-CONTAINING PROTEIN"/>
    <property type="match status" value="1"/>
</dbReference>
<dbReference type="InterPro" id="IPR052163">
    <property type="entry name" value="DGC-Regulatory_Protein"/>
</dbReference>
<dbReference type="FunFam" id="3.30.70.270:FF:000001">
    <property type="entry name" value="Diguanylate cyclase domain protein"/>
    <property type="match status" value="1"/>
</dbReference>
<feature type="transmembrane region" description="Helical" evidence="1">
    <location>
        <begin position="211"/>
        <end position="229"/>
    </location>
</feature>
<dbReference type="InterPro" id="IPR029787">
    <property type="entry name" value="Nucleotide_cyclase"/>
</dbReference>
<dbReference type="SUPFAM" id="SSF55785">
    <property type="entry name" value="PYP-like sensor domain (PAS domain)"/>
    <property type="match status" value="1"/>
</dbReference>
<dbReference type="InterPro" id="IPR035965">
    <property type="entry name" value="PAS-like_dom_sf"/>
</dbReference>
<dbReference type="PANTHER" id="PTHR46663">
    <property type="entry name" value="DIGUANYLATE CYCLASE DGCT-RELATED"/>
    <property type="match status" value="1"/>
</dbReference>
<dbReference type="EC" id="3.1.4.52" evidence="3"/>
<dbReference type="InterPro" id="IPR031621">
    <property type="entry name" value="HisKA_7TM"/>
</dbReference>
<name>A0A2W1K555_9CYAN</name>
<dbReference type="PROSITE" id="PS50887">
    <property type="entry name" value="GGDEF"/>
    <property type="match status" value="1"/>
</dbReference>
<dbReference type="InterPro" id="IPR000160">
    <property type="entry name" value="GGDEF_dom"/>
</dbReference>
<reference evidence="3 4" key="1">
    <citation type="journal article" date="2018" name="Sci. Rep.">
        <title>A novel species of the marine cyanobacterium Acaryochloris with a unique pigment content and lifestyle.</title>
        <authorList>
            <person name="Partensky F."/>
            <person name="Six C."/>
            <person name="Ratin M."/>
            <person name="Garczarek L."/>
            <person name="Vaulot D."/>
            <person name="Probert I."/>
            <person name="Calteau A."/>
            <person name="Gourvil P."/>
            <person name="Marie D."/>
            <person name="Grebert T."/>
            <person name="Bouchier C."/>
            <person name="Le Panse S."/>
            <person name="Gachenot M."/>
            <person name="Rodriguez F."/>
            <person name="Garrido J.L."/>
        </authorList>
    </citation>
    <scope>NUCLEOTIDE SEQUENCE [LARGE SCALE GENOMIC DNA]</scope>
    <source>
        <strain evidence="3 4">RCC1774</strain>
    </source>
</reference>
<feature type="transmembrane region" description="Helical" evidence="1">
    <location>
        <begin position="37"/>
        <end position="57"/>
    </location>
</feature>
<dbReference type="Pfam" id="PF16927">
    <property type="entry name" value="HisKA_7TM"/>
    <property type="match status" value="1"/>
</dbReference>
<dbReference type="SMART" id="SM00267">
    <property type="entry name" value="GGDEF"/>
    <property type="match status" value="1"/>
</dbReference>
<gene>
    <name evidence="3" type="primary">gmr_1</name>
    <name evidence="3" type="ORF">C1752_00031</name>
</gene>
<dbReference type="RefSeq" id="WP_110984023.1">
    <property type="nucleotide sequence ID" value="NZ_CAWNWM010000001.1"/>
</dbReference>
<dbReference type="Proteomes" id="UP000248857">
    <property type="component" value="Unassembled WGS sequence"/>
</dbReference>
<dbReference type="Gene3D" id="3.30.450.20">
    <property type="entry name" value="PAS domain"/>
    <property type="match status" value="1"/>
</dbReference>
<dbReference type="Pfam" id="PF00990">
    <property type="entry name" value="GGDEF"/>
    <property type="match status" value="1"/>
</dbReference>
<sequence length="502" mass="56359">MRFYLLLALVPAIAAFASANAMIFAWQRREIPGARAFSLFAGSVFIWCFFTVFEYLSPAEAARITFGKLQYLGITLLPVAWLIFTLRYTHNDAWLRRKNVVPLFIIPALNLLLAATDPLHGLIWSSTSFVTEPIPALSIEHGLWFNYVMIPYQYSILLTGVGVLLYAYAASSAIYRRQTLILLLATFITFVFNALYIVAGVTPYGLDLTPVGFAISSIMIQFGLFKARFLGLAPVSYRTVFLNTAEAVILLDTRNNIVDLNPPAYRECDETKVLGRAFHDVFPVYNPVLSSRSASEVTQTIKLTRRQRSVLKEVKVRSLRSPGGQQVGSVIIIRDVTFEKTQQEQLKRFAYLDSLTGLFNRRQLEMSAEQALRSSDQWPVTLLYIDLNQFKAINDTYGHAIGDAVLVYVAQCLKACIRDGDIVARLGGDEFVALLSRANQSVAWATRHRLIEKFSQPAHIEGYHLQITASIGIACHPSDGNDLGELLSYADQRMYQDKKAQR</sequence>
<proteinExistence type="predicted"/>
<evidence type="ECO:0000259" key="2">
    <source>
        <dbReference type="PROSITE" id="PS50887"/>
    </source>
</evidence>
<feature type="transmembrane region" description="Helical" evidence="1">
    <location>
        <begin position="100"/>
        <end position="124"/>
    </location>
</feature>
<dbReference type="NCBIfam" id="TIGR00254">
    <property type="entry name" value="GGDEF"/>
    <property type="match status" value="1"/>
</dbReference>
<keyword evidence="1" id="KW-1133">Transmembrane helix</keyword>
<feature type="transmembrane region" description="Helical" evidence="1">
    <location>
        <begin position="69"/>
        <end position="88"/>
    </location>
</feature>
<dbReference type="InterPro" id="IPR000014">
    <property type="entry name" value="PAS"/>
</dbReference>